<keyword evidence="3" id="KW-1185">Reference proteome</keyword>
<reference evidence="2 3" key="1">
    <citation type="submission" date="2015-12" db="EMBL/GenBank/DDBJ databases">
        <title>Diversity of Burkholderia near neighbor genomes.</title>
        <authorList>
            <person name="Sahl J."/>
            <person name="Wagner D."/>
            <person name="Keim P."/>
        </authorList>
    </citation>
    <scope>NUCLEOTIDE SEQUENCE [LARGE SCALE GENOMIC DNA]</scope>
    <source>
        <strain evidence="2 3">BDU6</strain>
    </source>
</reference>
<dbReference type="EMBL" id="CP013386">
    <property type="protein sequence ID" value="AOJ01305.1"/>
    <property type="molecule type" value="Genomic_DNA"/>
</dbReference>
<feature type="region of interest" description="Disordered" evidence="1">
    <location>
        <begin position="1"/>
        <end position="42"/>
    </location>
</feature>
<evidence type="ECO:0000313" key="3">
    <source>
        <dbReference type="Proteomes" id="UP000062519"/>
    </source>
</evidence>
<dbReference type="AlphaFoldDB" id="A0A1B4FCB2"/>
<evidence type="ECO:0000313" key="2">
    <source>
        <dbReference type="EMBL" id="AOJ01305.1"/>
    </source>
</evidence>
<dbReference type="Proteomes" id="UP000062519">
    <property type="component" value="Chromosome 1"/>
</dbReference>
<dbReference type="KEGG" id="buu:WS70_05205"/>
<proteinExistence type="predicted"/>
<sequence length="73" mass="8152">MRVRFAWRHDERTSNARHAAPSIAADETASAMRPSDDAASEPASHIARIAMDISFRLARAMHALQGRKLYCDD</sequence>
<gene>
    <name evidence="2" type="ORF">WS70_05205</name>
</gene>
<accession>A0A1B4FCB2</accession>
<protein>
    <submittedName>
        <fullName evidence="2">Uncharacterized protein</fullName>
    </submittedName>
</protein>
<evidence type="ECO:0000256" key="1">
    <source>
        <dbReference type="SAM" id="MobiDB-lite"/>
    </source>
</evidence>
<name>A0A1B4FCB2_9BURK</name>
<organism evidence="2 3">
    <name type="scientific">Burkholderia mayonis</name>
    <dbReference type="NCBI Taxonomy" id="1385591"/>
    <lineage>
        <taxon>Bacteria</taxon>
        <taxon>Pseudomonadati</taxon>
        <taxon>Pseudomonadota</taxon>
        <taxon>Betaproteobacteria</taxon>
        <taxon>Burkholderiales</taxon>
        <taxon>Burkholderiaceae</taxon>
        <taxon>Burkholderia</taxon>
        <taxon>pseudomallei group</taxon>
    </lineage>
</organism>